<accession>A0A7W8AA69</accession>
<dbReference type="EMBL" id="JACHIN010000012">
    <property type="protein sequence ID" value="MBB5081904.1"/>
    <property type="molecule type" value="Genomic_DNA"/>
</dbReference>
<dbReference type="AlphaFoldDB" id="A0A7W8AA69"/>
<sequence length="94" mass="10914">MFDREGGRMFGIGMMSCSKPQAIMRPEIVVWYRNKASYKVEGCAKAGRGPTYCQTDKLYVPYEPGYRYQAYNAGTTNFDHVWPTWTHARVYVTR</sequence>
<evidence type="ECO:0000313" key="1">
    <source>
        <dbReference type="EMBL" id="MBB5081904.1"/>
    </source>
</evidence>
<protein>
    <submittedName>
        <fullName evidence="1">Uncharacterized protein</fullName>
    </submittedName>
</protein>
<keyword evidence="2" id="KW-1185">Reference proteome</keyword>
<reference evidence="1 2" key="1">
    <citation type="submission" date="2020-08" db="EMBL/GenBank/DDBJ databases">
        <title>Genomic Encyclopedia of Type Strains, Phase IV (KMG-IV): sequencing the most valuable type-strain genomes for metagenomic binning, comparative biology and taxonomic classification.</title>
        <authorList>
            <person name="Goeker M."/>
        </authorList>
    </citation>
    <scope>NUCLEOTIDE SEQUENCE [LARGE SCALE GENOMIC DNA]</scope>
    <source>
        <strain evidence="1 2">DSM 45385</strain>
    </source>
</reference>
<gene>
    <name evidence="1" type="ORF">HNR40_007399</name>
</gene>
<proteinExistence type="predicted"/>
<evidence type="ECO:0000313" key="2">
    <source>
        <dbReference type="Proteomes" id="UP000568380"/>
    </source>
</evidence>
<comment type="caution">
    <text evidence="1">The sequence shown here is derived from an EMBL/GenBank/DDBJ whole genome shotgun (WGS) entry which is preliminary data.</text>
</comment>
<dbReference type="RefSeq" id="WP_184969670.1">
    <property type="nucleotide sequence ID" value="NZ_JACHIN010000012.1"/>
</dbReference>
<name>A0A7W8AA69_9ACTN</name>
<organism evidence="1 2">
    <name type="scientific">Nonomuraea endophytica</name>
    <dbReference type="NCBI Taxonomy" id="714136"/>
    <lineage>
        <taxon>Bacteria</taxon>
        <taxon>Bacillati</taxon>
        <taxon>Actinomycetota</taxon>
        <taxon>Actinomycetes</taxon>
        <taxon>Streptosporangiales</taxon>
        <taxon>Streptosporangiaceae</taxon>
        <taxon>Nonomuraea</taxon>
    </lineage>
</organism>
<dbReference type="Proteomes" id="UP000568380">
    <property type="component" value="Unassembled WGS sequence"/>
</dbReference>